<dbReference type="InterPro" id="IPR050266">
    <property type="entry name" value="AB_hydrolase_sf"/>
</dbReference>
<comment type="caution">
    <text evidence="4">The sequence shown here is derived from an EMBL/GenBank/DDBJ whole genome shotgun (WGS) entry which is preliminary data.</text>
</comment>
<protein>
    <recommendedName>
        <fullName evidence="3">AB hydrolase-1 domain-containing protein</fullName>
    </recommendedName>
</protein>
<feature type="region of interest" description="Disordered" evidence="2">
    <location>
        <begin position="1"/>
        <end position="65"/>
    </location>
</feature>
<dbReference type="PANTHER" id="PTHR43798">
    <property type="entry name" value="MONOACYLGLYCEROL LIPASE"/>
    <property type="match status" value="1"/>
</dbReference>
<dbReference type="EMBL" id="BJMM01000031">
    <property type="protein sequence ID" value="GEB52483.1"/>
    <property type="molecule type" value="Genomic_DNA"/>
</dbReference>
<evidence type="ECO:0000313" key="4">
    <source>
        <dbReference type="EMBL" id="GEB52483.1"/>
    </source>
</evidence>
<accession>A0A4Y3R6W4</accession>
<evidence type="ECO:0000256" key="1">
    <source>
        <dbReference type="ARBA" id="ARBA00022801"/>
    </source>
</evidence>
<organism evidence="4 5">
    <name type="scientific">Streptomyces cacaoi</name>
    <dbReference type="NCBI Taxonomy" id="1898"/>
    <lineage>
        <taxon>Bacteria</taxon>
        <taxon>Bacillati</taxon>
        <taxon>Actinomycetota</taxon>
        <taxon>Actinomycetes</taxon>
        <taxon>Kitasatosporales</taxon>
        <taxon>Streptomycetaceae</taxon>
        <taxon>Streptomyces</taxon>
    </lineage>
</organism>
<evidence type="ECO:0000259" key="3">
    <source>
        <dbReference type="Pfam" id="PF00561"/>
    </source>
</evidence>
<dbReference type="GO" id="GO:0016020">
    <property type="term" value="C:membrane"/>
    <property type="evidence" value="ECO:0007669"/>
    <property type="project" value="TreeGrafter"/>
</dbReference>
<dbReference type="InterPro" id="IPR000639">
    <property type="entry name" value="Epox_hydrolase-like"/>
</dbReference>
<dbReference type="Proteomes" id="UP000319210">
    <property type="component" value="Unassembled WGS sequence"/>
</dbReference>
<feature type="region of interest" description="Disordered" evidence="2">
    <location>
        <begin position="339"/>
        <end position="362"/>
    </location>
</feature>
<dbReference type="PANTHER" id="PTHR43798:SF31">
    <property type="entry name" value="AB HYDROLASE SUPERFAMILY PROTEIN YCLE"/>
    <property type="match status" value="1"/>
</dbReference>
<dbReference type="AlphaFoldDB" id="A0A4Y3R6W4"/>
<evidence type="ECO:0000256" key="2">
    <source>
        <dbReference type="SAM" id="MobiDB-lite"/>
    </source>
</evidence>
<feature type="domain" description="AB hydrolase-1" evidence="3">
    <location>
        <begin position="91"/>
        <end position="322"/>
    </location>
</feature>
<dbReference type="SUPFAM" id="SSF53474">
    <property type="entry name" value="alpha/beta-Hydrolases"/>
    <property type="match status" value="1"/>
</dbReference>
<dbReference type="GO" id="GO:0016787">
    <property type="term" value="F:hydrolase activity"/>
    <property type="evidence" value="ECO:0007669"/>
    <property type="project" value="UniProtKB-KW"/>
</dbReference>
<dbReference type="PRINTS" id="PR00412">
    <property type="entry name" value="EPOXHYDRLASE"/>
</dbReference>
<dbReference type="InterPro" id="IPR029058">
    <property type="entry name" value="AB_hydrolase_fold"/>
</dbReference>
<sequence length="377" mass="37710">MTGMLTEHSAGARDFTEAPGATGADADTAHSAHSARPGHPAGAVPDPSAVAGAGTPGGSAPRAAETTVCTDDGARLAVSVLAPLAPASGTTVVLAHGWAAARRVWGGVADRLIRRGHRVVAADLRGHGASTPGGAPFSVPRLGADLAAVLEHTGARDAVLVGHSGGGFAALSYATDEASAPAARALRGLVLLGTAAHDQDTPDSEVRMMGSALFSRALARPALGRRLLAQTMGKGVDRRALEVNRQMFAATSPRVRADAFRSSRGMDLRAALAAVHTPAVVLAGDGDRVIAPHLGHAVAEALPRARFTRLPGAGHMLPLERPDEIVSAVESVLGDGTVAADEDARPAGSTAPAASAVSDAHPATVTTVASSTSSASG</sequence>
<dbReference type="InterPro" id="IPR000073">
    <property type="entry name" value="AB_hydrolase_1"/>
</dbReference>
<reference evidence="4 5" key="1">
    <citation type="submission" date="2019-06" db="EMBL/GenBank/DDBJ databases">
        <title>Whole genome shotgun sequence of Streptomyces cacaoi subsp. cacaoi NBRC 12748.</title>
        <authorList>
            <person name="Hosoyama A."/>
            <person name="Uohara A."/>
            <person name="Ohji S."/>
            <person name="Ichikawa N."/>
        </authorList>
    </citation>
    <scope>NUCLEOTIDE SEQUENCE [LARGE SCALE GENOMIC DNA]</scope>
    <source>
        <strain evidence="4 5">NBRC 12748</strain>
    </source>
</reference>
<gene>
    <name evidence="4" type="ORF">SCA03_50340</name>
</gene>
<evidence type="ECO:0000313" key="5">
    <source>
        <dbReference type="Proteomes" id="UP000319210"/>
    </source>
</evidence>
<name>A0A4Y3R6W4_STRCI</name>
<proteinExistence type="predicted"/>
<dbReference type="PRINTS" id="PR00111">
    <property type="entry name" value="ABHYDROLASE"/>
</dbReference>
<dbReference type="RefSeq" id="WP_268932856.1">
    <property type="nucleotide sequence ID" value="NZ_BJMM01000031.1"/>
</dbReference>
<dbReference type="Pfam" id="PF00561">
    <property type="entry name" value="Abhydrolase_1"/>
    <property type="match status" value="1"/>
</dbReference>
<keyword evidence="1" id="KW-0378">Hydrolase</keyword>
<keyword evidence="5" id="KW-1185">Reference proteome</keyword>
<dbReference type="Gene3D" id="3.40.50.1820">
    <property type="entry name" value="alpha/beta hydrolase"/>
    <property type="match status" value="1"/>
</dbReference>
<feature type="compositionally biased region" description="Low complexity" evidence="2">
    <location>
        <begin position="20"/>
        <end position="35"/>
    </location>
</feature>